<feature type="transmembrane region" description="Helical" evidence="9">
    <location>
        <begin position="317"/>
        <end position="340"/>
    </location>
</feature>
<keyword evidence="7 9" id="KW-0472">Membrane</keyword>
<sequence>MAKNGSKNEATTADKPPKRSPLSRGMHASKRFFGSMNKYPHNIHPALVPGVSIDDQKVRYGVDRPLVAIVGVAVAIFCAWGIAQPASVLEYSSNVLDWVMENLGWLFTLLAVVVIVFLLVIAFSRFGRIPLGLDDEKPEYSNLSWAAMLFAAGIGIGIIFFGPYEPLANFLSPRPGMAEGGTAAAIMPALAQSAIHWGITGWAFYGTVGLGIAYCSYRRGRVPLMSSILRPLFGNSPASPGSRIIDGMAIIATLFGTAASLGIGAMQIAAGTELVAGLDAPGNALVISIICILTIAAMASAVSGVSKGIRWLSNINMWLAIGLAFFFFVVGPTAFLMNALPSTFVEYLNQFAGAMSANMAQGPEMEAYLKSWTIFYWAWWVSWSPFVGTFVAKISRGRTIRQFVIGVLFIPATIIIVAFTLLGGTAIYMQIHGGGIAPDGTAASLPAPEQVFFVVLEHLPGAGVVAPLVIVILGIFFITSADSASLVNSQLSQRGNPNPRRPVTAFWALCMAGLAVVMLLAGGKDGLQGLQNLVTITAVPFAIIMFLMCVAIWKELSTDPLIIRHTYQEAAVKNAVVQGVAEYGDDFALAIEPTTQETAEFAAGADFDSTAEALTEWYQRTDEDGNPIPYDYQSGEGDTQTADDSGSAPESEK</sequence>
<dbReference type="EMBL" id="AGWL01000006">
    <property type="protein sequence ID" value="EKU95037.1"/>
    <property type="molecule type" value="Genomic_DNA"/>
</dbReference>
<organism evidence="10 11">
    <name type="scientific">Actinobaculum massiliense ACS-171-V-Col2</name>
    <dbReference type="NCBI Taxonomy" id="883066"/>
    <lineage>
        <taxon>Bacteria</taxon>
        <taxon>Bacillati</taxon>
        <taxon>Actinomycetota</taxon>
        <taxon>Actinomycetes</taxon>
        <taxon>Actinomycetales</taxon>
        <taxon>Actinomycetaceae</taxon>
        <taxon>Actinobaculum</taxon>
    </lineage>
</organism>
<feature type="transmembrane region" description="Helical" evidence="9">
    <location>
        <begin position="282"/>
        <end position="305"/>
    </location>
</feature>
<feature type="transmembrane region" description="Helical" evidence="9">
    <location>
        <begin position="374"/>
        <end position="392"/>
    </location>
</feature>
<evidence type="ECO:0000256" key="2">
    <source>
        <dbReference type="ARBA" id="ARBA00005658"/>
    </source>
</evidence>
<evidence type="ECO:0000256" key="3">
    <source>
        <dbReference type="ARBA" id="ARBA00022448"/>
    </source>
</evidence>
<name>K9EVN2_9ACTO</name>
<keyword evidence="6 9" id="KW-1133">Transmembrane helix</keyword>
<feature type="transmembrane region" description="Helical" evidence="9">
    <location>
        <begin position="103"/>
        <end position="123"/>
    </location>
</feature>
<comment type="caution">
    <text evidence="10">The sequence shown here is derived from an EMBL/GenBank/DDBJ whole genome shotgun (WGS) entry which is preliminary data.</text>
</comment>
<evidence type="ECO:0000313" key="11">
    <source>
        <dbReference type="Proteomes" id="UP000009888"/>
    </source>
</evidence>
<feature type="transmembrane region" description="Helical" evidence="9">
    <location>
        <begin position="249"/>
        <end position="270"/>
    </location>
</feature>
<feature type="transmembrane region" description="Helical" evidence="9">
    <location>
        <begin position="533"/>
        <end position="553"/>
    </location>
</feature>
<evidence type="ECO:0000256" key="9">
    <source>
        <dbReference type="SAM" id="Phobius"/>
    </source>
</evidence>
<reference evidence="10 11" key="1">
    <citation type="submission" date="2012-09" db="EMBL/GenBank/DDBJ databases">
        <title>The Genome Sequence of Actinobaculum massiliae ACS-171-V-COL2.</title>
        <authorList>
            <consortium name="The Broad Institute Genome Sequencing Platform"/>
            <person name="Earl A."/>
            <person name="Ward D."/>
            <person name="Feldgarden M."/>
            <person name="Gevers D."/>
            <person name="Saerens B."/>
            <person name="Vaneechoutte M."/>
            <person name="Walker B."/>
            <person name="Young S.K."/>
            <person name="Zeng Q."/>
            <person name="Gargeya S."/>
            <person name="Fitzgerald M."/>
            <person name="Haas B."/>
            <person name="Abouelleil A."/>
            <person name="Alvarado L."/>
            <person name="Arachchi H.M."/>
            <person name="Berlin A."/>
            <person name="Chapman S.B."/>
            <person name="Goldberg J."/>
            <person name="Griggs A."/>
            <person name="Gujja S."/>
            <person name="Hansen M."/>
            <person name="Howarth C."/>
            <person name="Imamovic A."/>
            <person name="Larimer J."/>
            <person name="McCowen C."/>
            <person name="Montmayeur A."/>
            <person name="Murphy C."/>
            <person name="Neiman D."/>
            <person name="Pearson M."/>
            <person name="Priest M."/>
            <person name="Roberts A."/>
            <person name="Saif S."/>
            <person name="Shea T."/>
            <person name="Sisk P."/>
            <person name="Sykes S."/>
            <person name="Wortman J."/>
            <person name="Nusbaum C."/>
            <person name="Birren B."/>
        </authorList>
    </citation>
    <scope>NUCLEOTIDE SEQUENCE [LARGE SCALE GENOMIC DNA]</scope>
    <source>
        <strain evidence="11">ACS-171-V-Col2</strain>
    </source>
</reference>
<dbReference type="PATRIC" id="fig|883066.3.peg.1233"/>
<evidence type="ECO:0000256" key="8">
    <source>
        <dbReference type="SAM" id="MobiDB-lite"/>
    </source>
</evidence>
<feature type="region of interest" description="Disordered" evidence="8">
    <location>
        <begin position="619"/>
        <end position="653"/>
    </location>
</feature>
<feature type="transmembrane region" description="Helical" evidence="9">
    <location>
        <begin position="143"/>
        <end position="164"/>
    </location>
</feature>
<feature type="transmembrane region" description="Helical" evidence="9">
    <location>
        <begin position="66"/>
        <end position="83"/>
    </location>
</feature>
<dbReference type="PANTHER" id="PTHR30047">
    <property type="entry name" value="HIGH-AFFINITY CHOLINE TRANSPORT PROTEIN-RELATED"/>
    <property type="match status" value="1"/>
</dbReference>
<dbReference type="PANTHER" id="PTHR30047:SF7">
    <property type="entry name" value="HIGH-AFFINITY CHOLINE TRANSPORT PROTEIN"/>
    <property type="match status" value="1"/>
</dbReference>
<dbReference type="GO" id="GO:0005886">
    <property type="term" value="C:plasma membrane"/>
    <property type="evidence" value="ECO:0007669"/>
    <property type="project" value="UniProtKB-SubCell"/>
</dbReference>
<accession>K9EVN2</accession>
<protein>
    <submittedName>
        <fullName evidence="10">Betaine/carnitine/choline transporter (BCCT) family transporter</fullName>
    </submittedName>
</protein>
<keyword evidence="3" id="KW-0813">Transport</keyword>
<feature type="region of interest" description="Disordered" evidence="8">
    <location>
        <begin position="1"/>
        <end position="25"/>
    </location>
</feature>
<dbReference type="InterPro" id="IPR000060">
    <property type="entry name" value="BCCT_transptr"/>
</dbReference>
<dbReference type="PROSITE" id="PS01303">
    <property type="entry name" value="BCCT"/>
    <property type="match status" value="1"/>
</dbReference>
<gene>
    <name evidence="10" type="ORF">HMPREF9233_01175</name>
</gene>
<evidence type="ECO:0000313" key="10">
    <source>
        <dbReference type="EMBL" id="EKU95037.1"/>
    </source>
</evidence>
<dbReference type="eggNOG" id="COG1292">
    <property type="taxonomic scope" value="Bacteria"/>
</dbReference>
<dbReference type="Proteomes" id="UP000009888">
    <property type="component" value="Unassembled WGS sequence"/>
</dbReference>
<dbReference type="GO" id="GO:0022857">
    <property type="term" value="F:transmembrane transporter activity"/>
    <property type="evidence" value="ECO:0007669"/>
    <property type="project" value="InterPro"/>
</dbReference>
<evidence type="ECO:0000256" key="4">
    <source>
        <dbReference type="ARBA" id="ARBA00022475"/>
    </source>
</evidence>
<dbReference type="HOGENOM" id="CLU_010118_4_0_11"/>
<feature type="compositionally biased region" description="Polar residues" evidence="8">
    <location>
        <begin position="1"/>
        <end position="11"/>
    </location>
</feature>
<evidence type="ECO:0000256" key="7">
    <source>
        <dbReference type="ARBA" id="ARBA00023136"/>
    </source>
</evidence>
<keyword evidence="5 9" id="KW-0812">Transmembrane</keyword>
<feature type="transmembrane region" description="Helical" evidence="9">
    <location>
        <begin position="194"/>
        <end position="217"/>
    </location>
</feature>
<dbReference type="STRING" id="202789.GCA_001457435_00939"/>
<feature type="transmembrane region" description="Helical" evidence="9">
    <location>
        <begin position="502"/>
        <end position="521"/>
    </location>
</feature>
<feature type="transmembrane region" description="Helical" evidence="9">
    <location>
        <begin position="404"/>
        <end position="431"/>
    </location>
</feature>
<dbReference type="InterPro" id="IPR018093">
    <property type="entry name" value="BCCT_CS"/>
</dbReference>
<dbReference type="NCBIfam" id="TIGR00842">
    <property type="entry name" value="bcct"/>
    <property type="match status" value="1"/>
</dbReference>
<feature type="transmembrane region" description="Helical" evidence="9">
    <location>
        <begin position="451"/>
        <end position="481"/>
    </location>
</feature>
<dbReference type="Pfam" id="PF02028">
    <property type="entry name" value="BCCT"/>
    <property type="match status" value="1"/>
</dbReference>
<evidence type="ECO:0000256" key="1">
    <source>
        <dbReference type="ARBA" id="ARBA00004651"/>
    </source>
</evidence>
<comment type="similarity">
    <text evidence="2">Belongs to the BCCT transporter (TC 2.A.15) family.</text>
</comment>
<comment type="subcellular location">
    <subcellularLocation>
        <location evidence="1">Cell membrane</location>
        <topology evidence="1">Multi-pass membrane protein</topology>
    </subcellularLocation>
</comment>
<evidence type="ECO:0000256" key="6">
    <source>
        <dbReference type="ARBA" id="ARBA00022989"/>
    </source>
</evidence>
<dbReference type="AlphaFoldDB" id="K9EVN2"/>
<keyword evidence="11" id="KW-1185">Reference proteome</keyword>
<keyword evidence="4" id="KW-1003">Cell membrane</keyword>
<proteinExistence type="inferred from homology"/>
<evidence type="ECO:0000256" key="5">
    <source>
        <dbReference type="ARBA" id="ARBA00022692"/>
    </source>
</evidence>